<dbReference type="Pfam" id="PF00512">
    <property type="entry name" value="HisKA"/>
    <property type="match status" value="1"/>
</dbReference>
<evidence type="ECO:0000256" key="14">
    <source>
        <dbReference type="SAM" id="Phobius"/>
    </source>
</evidence>
<dbReference type="EMBL" id="CP136920">
    <property type="protein sequence ID" value="WOO41495.1"/>
    <property type="molecule type" value="Genomic_DNA"/>
</dbReference>
<evidence type="ECO:0000259" key="16">
    <source>
        <dbReference type="PROSITE" id="PS50885"/>
    </source>
</evidence>
<dbReference type="Gene3D" id="6.10.340.10">
    <property type="match status" value="1"/>
</dbReference>
<dbReference type="InterPro" id="IPR036097">
    <property type="entry name" value="HisK_dim/P_sf"/>
</dbReference>
<dbReference type="CDD" id="cd00082">
    <property type="entry name" value="HisKA"/>
    <property type="match status" value="1"/>
</dbReference>
<evidence type="ECO:0000313" key="18">
    <source>
        <dbReference type="Proteomes" id="UP001304300"/>
    </source>
</evidence>
<dbReference type="Gene3D" id="1.10.287.130">
    <property type="match status" value="1"/>
</dbReference>
<dbReference type="PRINTS" id="PR00344">
    <property type="entry name" value="BCTRLSENSOR"/>
</dbReference>
<protein>
    <recommendedName>
        <fullName evidence="3">histidine kinase</fullName>
        <ecNumber evidence="3">2.7.13.3</ecNumber>
    </recommendedName>
</protein>
<dbReference type="InterPro" id="IPR004358">
    <property type="entry name" value="Sig_transdc_His_kin-like_C"/>
</dbReference>
<dbReference type="GO" id="GO:0000155">
    <property type="term" value="F:phosphorelay sensor kinase activity"/>
    <property type="evidence" value="ECO:0007669"/>
    <property type="project" value="InterPro"/>
</dbReference>
<evidence type="ECO:0000256" key="1">
    <source>
        <dbReference type="ARBA" id="ARBA00000085"/>
    </source>
</evidence>
<dbReference type="EC" id="2.7.13.3" evidence="3"/>
<accession>A0AAQ3L8W5</accession>
<dbReference type="Pfam" id="PF02518">
    <property type="entry name" value="HATPase_c"/>
    <property type="match status" value="1"/>
</dbReference>
<keyword evidence="6" id="KW-0808">Transferase</keyword>
<dbReference type="Proteomes" id="UP001304300">
    <property type="component" value="Chromosome"/>
</dbReference>
<dbReference type="PROSITE" id="PS50885">
    <property type="entry name" value="HAMP"/>
    <property type="match status" value="1"/>
</dbReference>
<evidence type="ECO:0000256" key="6">
    <source>
        <dbReference type="ARBA" id="ARBA00022679"/>
    </source>
</evidence>
<dbReference type="InterPro" id="IPR005467">
    <property type="entry name" value="His_kinase_dom"/>
</dbReference>
<dbReference type="SMART" id="SM00387">
    <property type="entry name" value="HATPase_c"/>
    <property type="match status" value="1"/>
</dbReference>
<dbReference type="GO" id="GO:0005524">
    <property type="term" value="F:ATP binding"/>
    <property type="evidence" value="ECO:0007669"/>
    <property type="project" value="UniProtKB-KW"/>
</dbReference>
<feature type="transmembrane region" description="Helical" evidence="14">
    <location>
        <begin position="12"/>
        <end position="32"/>
    </location>
</feature>
<evidence type="ECO:0000256" key="11">
    <source>
        <dbReference type="ARBA" id="ARBA00022989"/>
    </source>
</evidence>
<dbReference type="SUPFAM" id="SSF55874">
    <property type="entry name" value="ATPase domain of HSP90 chaperone/DNA topoisomerase II/histidine kinase"/>
    <property type="match status" value="1"/>
</dbReference>
<evidence type="ECO:0000313" key="17">
    <source>
        <dbReference type="EMBL" id="WOO41495.1"/>
    </source>
</evidence>
<sequence>MFQTLNSIRWRLQLWHMLIIVILIVTLLGGFYRYEKHVRFENLDNELALPMMQLTGHYFVPPRPGSRSKANDLTADWRIIPSDGGRLKGNEQIAERELQHLRDEGFYALCWSRSEGLLLKTPNAPDIFERPKVDRDQLRPFARTIGDRREMIYSNRKGNVIVIGCSIVSFEASLAGFRNQLIGVGVVAFISSILLGWYFNTRAMRPIHAMSKTARVIADGDLSERIDLGNESNELGQLGDTLNETFDRLEGALKRQMQVTADASHEIRTPLTIILNELSWALEKERSLEDYVDSMTTCQTTARHMRSLIESLLQLAEINSGTATLEMKSVPLDQLTSETVEILRPIADQREVKLSVETKPLKALGDATKIRQVIINLVSNAIQHTPTGSAVEVSVQQSDATQAIVVRDNGSGIDDMSIPFIFDRFYRSGKGEKKSKGSGLGLAISKAIAVAHGGDLTVVSEKDRGSVFIFTLPQAA</sequence>
<proteinExistence type="predicted"/>
<dbReference type="Pfam" id="PF00672">
    <property type="entry name" value="HAMP"/>
    <property type="match status" value="1"/>
</dbReference>
<feature type="transmembrane region" description="Helical" evidence="14">
    <location>
        <begin position="181"/>
        <end position="200"/>
    </location>
</feature>
<dbReference type="Gene3D" id="3.30.565.10">
    <property type="entry name" value="Histidine kinase-like ATPase, C-terminal domain"/>
    <property type="match status" value="1"/>
</dbReference>
<dbReference type="SMART" id="SM00304">
    <property type="entry name" value="HAMP"/>
    <property type="match status" value="1"/>
</dbReference>
<feature type="domain" description="HAMP" evidence="16">
    <location>
        <begin position="201"/>
        <end position="254"/>
    </location>
</feature>
<dbReference type="KEGG" id="puo:RZN69_00240"/>
<evidence type="ECO:0000256" key="5">
    <source>
        <dbReference type="ARBA" id="ARBA00022553"/>
    </source>
</evidence>
<dbReference type="FunFam" id="3.30.565.10:FF:000023">
    <property type="entry name" value="PAS domain-containing sensor histidine kinase"/>
    <property type="match status" value="1"/>
</dbReference>
<dbReference type="CDD" id="cd00075">
    <property type="entry name" value="HATPase"/>
    <property type="match status" value="1"/>
</dbReference>
<dbReference type="GO" id="GO:0005886">
    <property type="term" value="C:plasma membrane"/>
    <property type="evidence" value="ECO:0007669"/>
    <property type="project" value="UniProtKB-SubCell"/>
</dbReference>
<keyword evidence="13 14" id="KW-0472">Membrane</keyword>
<evidence type="ECO:0000256" key="8">
    <source>
        <dbReference type="ARBA" id="ARBA00022741"/>
    </source>
</evidence>
<dbReference type="InterPro" id="IPR003594">
    <property type="entry name" value="HATPase_dom"/>
</dbReference>
<dbReference type="InterPro" id="IPR003660">
    <property type="entry name" value="HAMP_dom"/>
</dbReference>
<dbReference type="PANTHER" id="PTHR45436">
    <property type="entry name" value="SENSOR HISTIDINE KINASE YKOH"/>
    <property type="match status" value="1"/>
</dbReference>
<dbReference type="RefSeq" id="WP_317833979.1">
    <property type="nucleotide sequence ID" value="NZ_CP136920.1"/>
</dbReference>
<dbReference type="SUPFAM" id="SSF47384">
    <property type="entry name" value="Homodimeric domain of signal transducing histidine kinase"/>
    <property type="match status" value="1"/>
</dbReference>
<gene>
    <name evidence="17" type="ORF">RZN69_00240</name>
</gene>
<evidence type="ECO:0000256" key="12">
    <source>
        <dbReference type="ARBA" id="ARBA00023012"/>
    </source>
</evidence>
<dbReference type="SMART" id="SM00388">
    <property type="entry name" value="HisKA"/>
    <property type="match status" value="1"/>
</dbReference>
<keyword evidence="11 14" id="KW-1133">Transmembrane helix</keyword>
<keyword evidence="10 17" id="KW-0067">ATP-binding</keyword>
<evidence type="ECO:0000256" key="2">
    <source>
        <dbReference type="ARBA" id="ARBA00004236"/>
    </source>
</evidence>
<feature type="transmembrane region" description="Helical" evidence="14">
    <location>
        <begin position="158"/>
        <end position="175"/>
    </location>
</feature>
<organism evidence="17 18">
    <name type="scientific">Rubellicoccus peritrichatus</name>
    <dbReference type="NCBI Taxonomy" id="3080537"/>
    <lineage>
        <taxon>Bacteria</taxon>
        <taxon>Pseudomonadati</taxon>
        <taxon>Verrucomicrobiota</taxon>
        <taxon>Opitutia</taxon>
        <taxon>Puniceicoccales</taxon>
        <taxon>Cerasicoccaceae</taxon>
        <taxon>Rubellicoccus</taxon>
    </lineage>
</organism>
<keyword evidence="18" id="KW-1185">Reference proteome</keyword>
<keyword evidence="8" id="KW-0547">Nucleotide-binding</keyword>
<keyword evidence="4" id="KW-1003">Cell membrane</keyword>
<dbReference type="InterPro" id="IPR050428">
    <property type="entry name" value="TCS_sensor_his_kinase"/>
</dbReference>
<keyword evidence="9" id="KW-0418">Kinase</keyword>
<comment type="catalytic activity">
    <reaction evidence="1">
        <text>ATP + protein L-histidine = ADP + protein N-phospho-L-histidine.</text>
        <dbReference type="EC" id="2.7.13.3"/>
    </reaction>
</comment>
<dbReference type="PROSITE" id="PS50109">
    <property type="entry name" value="HIS_KIN"/>
    <property type="match status" value="1"/>
</dbReference>
<keyword evidence="7 14" id="KW-0812">Transmembrane</keyword>
<comment type="subcellular location">
    <subcellularLocation>
        <location evidence="2">Cell membrane</location>
    </subcellularLocation>
</comment>
<keyword evidence="5" id="KW-0597">Phosphoprotein</keyword>
<dbReference type="CDD" id="cd06225">
    <property type="entry name" value="HAMP"/>
    <property type="match status" value="1"/>
</dbReference>
<dbReference type="SUPFAM" id="SSF158472">
    <property type="entry name" value="HAMP domain-like"/>
    <property type="match status" value="1"/>
</dbReference>
<dbReference type="InterPro" id="IPR003661">
    <property type="entry name" value="HisK_dim/P_dom"/>
</dbReference>
<evidence type="ECO:0000259" key="15">
    <source>
        <dbReference type="PROSITE" id="PS50109"/>
    </source>
</evidence>
<feature type="domain" description="Histidine kinase" evidence="15">
    <location>
        <begin position="262"/>
        <end position="476"/>
    </location>
</feature>
<evidence type="ECO:0000256" key="13">
    <source>
        <dbReference type="ARBA" id="ARBA00023136"/>
    </source>
</evidence>
<name>A0AAQ3L8W5_9BACT</name>
<dbReference type="InterPro" id="IPR036890">
    <property type="entry name" value="HATPase_C_sf"/>
</dbReference>
<evidence type="ECO:0000256" key="9">
    <source>
        <dbReference type="ARBA" id="ARBA00022777"/>
    </source>
</evidence>
<evidence type="ECO:0000256" key="4">
    <source>
        <dbReference type="ARBA" id="ARBA00022475"/>
    </source>
</evidence>
<dbReference type="PANTHER" id="PTHR45436:SF5">
    <property type="entry name" value="SENSOR HISTIDINE KINASE TRCS"/>
    <property type="match status" value="1"/>
</dbReference>
<reference evidence="17 18" key="1">
    <citation type="submission" date="2023-10" db="EMBL/GenBank/DDBJ databases">
        <title>Rubellicoccus peritrichatus gen. nov., sp. nov., isolated from an algae of coral reef tank.</title>
        <authorList>
            <person name="Luo J."/>
        </authorList>
    </citation>
    <scope>NUCLEOTIDE SEQUENCE [LARGE SCALE GENOMIC DNA]</scope>
    <source>
        <strain evidence="17 18">CR14</strain>
    </source>
</reference>
<evidence type="ECO:0000256" key="3">
    <source>
        <dbReference type="ARBA" id="ARBA00012438"/>
    </source>
</evidence>
<evidence type="ECO:0000256" key="7">
    <source>
        <dbReference type="ARBA" id="ARBA00022692"/>
    </source>
</evidence>
<evidence type="ECO:0000256" key="10">
    <source>
        <dbReference type="ARBA" id="ARBA00022840"/>
    </source>
</evidence>
<keyword evidence="12" id="KW-0902">Two-component regulatory system</keyword>
<dbReference type="AlphaFoldDB" id="A0AAQ3L8W5"/>